<dbReference type="SUPFAM" id="SSF64397">
    <property type="entry name" value="Hsp33 domain"/>
    <property type="match status" value="1"/>
</dbReference>
<evidence type="ECO:0000256" key="4">
    <source>
        <dbReference type="ARBA" id="ARBA00023186"/>
    </source>
</evidence>
<dbReference type="InterPro" id="IPR016153">
    <property type="entry name" value="Heat_shock_Hsp33_N"/>
</dbReference>
<gene>
    <name evidence="6" type="ORF">EQG66_01935</name>
</gene>
<dbReference type="InterPro" id="IPR023212">
    <property type="entry name" value="Hsp33_helix_hairpin_bin_dom_sf"/>
</dbReference>
<dbReference type="InterPro" id="IPR000397">
    <property type="entry name" value="Heat_shock_Hsp33"/>
</dbReference>
<name>A0A4Q1KP97_9SPHN</name>
<evidence type="ECO:0000256" key="5">
    <source>
        <dbReference type="ARBA" id="ARBA00023284"/>
    </source>
</evidence>
<accession>A0A4Q1KP97</accession>
<dbReference type="GO" id="GO:0044183">
    <property type="term" value="F:protein folding chaperone"/>
    <property type="evidence" value="ECO:0007669"/>
    <property type="project" value="TreeGrafter"/>
</dbReference>
<dbReference type="GO" id="GO:0051082">
    <property type="term" value="F:unfolded protein binding"/>
    <property type="evidence" value="ECO:0007669"/>
    <property type="project" value="InterPro"/>
</dbReference>
<organism evidence="6 7">
    <name type="scientific">Sphingobium fluviale</name>
    <dbReference type="NCBI Taxonomy" id="2506423"/>
    <lineage>
        <taxon>Bacteria</taxon>
        <taxon>Pseudomonadati</taxon>
        <taxon>Pseudomonadota</taxon>
        <taxon>Alphaproteobacteria</taxon>
        <taxon>Sphingomonadales</taxon>
        <taxon>Sphingomonadaceae</taxon>
        <taxon>Sphingobium</taxon>
    </lineage>
</organism>
<keyword evidence="3" id="KW-1015">Disulfide bond</keyword>
<evidence type="ECO:0000256" key="3">
    <source>
        <dbReference type="ARBA" id="ARBA00023157"/>
    </source>
</evidence>
<dbReference type="PIRSF" id="PIRSF005261">
    <property type="entry name" value="Heat_shock_Hsp33"/>
    <property type="match status" value="1"/>
</dbReference>
<dbReference type="GO" id="GO:0042026">
    <property type="term" value="P:protein refolding"/>
    <property type="evidence" value="ECO:0007669"/>
    <property type="project" value="TreeGrafter"/>
</dbReference>
<dbReference type="AlphaFoldDB" id="A0A4Q1KP97"/>
<evidence type="ECO:0000256" key="2">
    <source>
        <dbReference type="ARBA" id="ARBA00022833"/>
    </source>
</evidence>
<dbReference type="PANTHER" id="PTHR30111:SF1">
    <property type="entry name" value="33 KDA CHAPERONIN"/>
    <property type="match status" value="1"/>
</dbReference>
<dbReference type="CDD" id="cd00498">
    <property type="entry name" value="Hsp33"/>
    <property type="match status" value="1"/>
</dbReference>
<sequence length="335" mass="36021">MRRKIVSTPKSRCCSGHWASCEHAGVNDIAAIDSALGFTIPSRHARGRVARLGGVLEEILSAHAYPPVIERLLAEALVLAALLGSTLKNDAGQLTLQAQTEAGVVSLLVADYMAAPGGGGALRGYVQFDAEKLAMQGAEPSLFGLFGKGYLAITVDQAATEGIEAHRYQGIVPLEGASLAKAAEHYFFQSEQIPSFVQIDVRHGQGGGRFAGGILVQHLPEGEVGRERLHVRHDHPEWEHVQALAHTINAAELTDRSLGLDDIVWRLFHEEPEVRVQGINALSRGCRCDEAHIRSVIAQFPAEERTQMADAAGSINVDCAFCSKIFPISLASLNN</sequence>
<dbReference type="Gene3D" id="3.90.1280.10">
    <property type="entry name" value="HSP33 redox switch-like"/>
    <property type="match status" value="1"/>
</dbReference>
<keyword evidence="7" id="KW-1185">Reference proteome</keyword>
<dbReference type="Proteomes" id="UP000290958">
    <property type="component" value="Unassembled WGS sequence"/>
</dbReference>
<comment type="caution">
    <text evidence="6">The sequence shown here is derived from an EMBL/GenBank/DDBJ whole genome shotgun (WGS) entry which is preliminary data.</text>
</comment>
<evidence type="ECO:0000313" key="7">
    <source>
        <dbReference type="Proteomes" id="UP000290958"/>
    </source>
</evidence>
<dbReference type="Gene3D" id="1.10.287.480">
    <property type="entry name" value="helix hairpin bin"/>
    <property type="match status" value="1"/>
</dbReference>
<keyword evidence="4" id="KW-0143">Chaperone</keyword>
<dbReference type="Pfam" id="PF01430">
    <property type="entry name" value="HSP33"/>
    <property type="match status" value="1"/>
</dbReference>
<proteinExistence type="predicted"/>
<reference evidence="7" key="1">
    <citation type="submission" date="2019-01" db="EMBL/GenBank/DDBJ databases">
        <title>Cytophagaceae bacterium strain CAR-16.</title>
        <authorList>
            <person name="Chen W.-M."/>
        </authorList>
    </citation>
    <scope>NUCLEOTIDE SEQUENCE [LARGE SCALE GENOMIC DNA]</scope>
    <source>
        <strain evidence="7">CHR27</strain>
    </source>
</reference>
<dbReference type="GO" id="GO:0005737">
    <property type="term" value="C:cytoplasm"/>
    <property type="evidence" value="ECO:0007669"/>
    <property type="project" value="InterPro"/>
</dbReference>
<evidence type="ECO:0000313" key="6">
    <source>
        <dbReference type="EMBL" id="RXR31059.1"/>
    </source>
</evidence>
<evidence type="ECO:0000256" key="1">
    <source>
        <dbReference type="ARBA" id="ARBA00022490"/>
    </source>
</evidence>
<keyword evidence="2" id="KW-0862">Zinc</keyword>
<dbReference type="EMBL" id="SBKP01000001">
    <property type="protein sequence ID" value="RXR31059.1"/>
    <property type="molecule type" value="Genomic_DNA"/>
</dbReference>
<dbReference type="Gene3D" id="3.55.30.10">
    <property type="entry name" value="Hsp33 domain"/>
    <property type="match status" value="1"/>
</dbReference>
<keyword evidence="5" id="KW-0676">Redox-active center</keyword>
<dbReference type="SUPFAM" id="SSF118352">
    <property type="entry name" value="HSP33 redox switch-like"/>
    <property type="match status" value="1"/>
</dbReference>
<dbReference type="InterPro" id="IPR016154">
    <property type="entry name" value="Heat_shock_Hsp33_C"/>
</dbReference>
<dbReference type="PANTHER" id="PTHR30111">
    <property type="entry name" value="33 KDA CHAPERONIN"/>
    <property type="match status" value="1"/>
</dbReference>
<keyword evidence="1" id="KW-0963">Cytoplasm</keyword>
<protein>
    <submittedName>
        <fullName evidence="6">Hsp33 family molecular chaperone HslO</fullName>
    </submittedName>
</protein>
<dbReference type="OrthoDB" id="9793753at2"/>